<keyword evidence="2" id="KW-1185">Reference proteome</keyword>
<comment type="caution">
    <text evidence="1">The sequence shown here is derived from an EMBL/GenBank/DDBJ whole genome shotgun (WGS) entry which is preliminary data.</text>
</comment>
<organism evidence="1 2">
    <name type="scientific">Austropuccinia psidii MF-1</name>
    <dbReference type="NCBI Taxonomy" id="1389203"/>
    <lineage>
        <taxon>Eukaryota</taxon>
        <taxon>Fungi</taxon>
        <taxon>Dikarya</taxon>
        <taxon>Basidiomycota</taxon>
        <taxon>Pucciniomycotina</taxon>
        <taxon>Pucciniomycetes</taxon>
        <taxon>Pucciniales</taxon>
        <taxon>Sphaerophragmiaceae</taxon>
        <taxon>Austropuccinia</taxon>
    </lineage>
</organism>
<dbReference type="PANTHER" id="PTHR45835:SF99">
    <property type="entry name" value="CHROMO DOMAIN-CONTAINING PROTEIN-RELATED"/>
    <property type="match status" value="1"/>
</dbReference>
<dbReference type="GO" id="GO:0003676">
    <property type="term" value="F:nucleic acid binding"/>
    <property type="evidence" value="ECO:0007669"/>
    <property type="project" value="InterPro"/>
</dbReference>
<dbReference type="SUPFAM" id="SSF53098">
    <property type="entry name" value="Ribonuclease H-like"/>
    <property type="match status" value="1"/>
</dbReference>
<dbReference type="OrthoDB" id="3256826at2759"/>
<proteinExistence type="predicted"/>
<name>A0A9Q3P9H3_9BASI</name>
<dbReference type="AlphaFoldDB" id="A0A9Q3P9H3"/>
<dbReference type="EMBL" id="AVOT02059395">
    <property type="protein sequence ID" value="MBW0553070.1"/>
    <property type="molecule type" value="Genomic_DNA"/>
</dbReference>
<dbReference type="InterPro" id="IPR036397">
    <property type="entry name" value="RNaseH_sf"/>
</dbReference>
<sequence length="137" mass="15835">MDYVSSCQQCSRNKNIHHQKFGLLKPLQIPSGPWNSLSMDFITQLPLSKSFDSILVAVDRFSKMEIFIPTYEKITALESAQIFICHVFPRMEFQSVLLVIEDLHLFDHFGLNCVSSSRYQEVFQLLSTLKQMDRQSG</sequence>
<protein>
    <submittedName>
        <fullName evidence="1">Uncharacterized protein</fullName>
    </submittedName>
</protein>
<dbReference type="PANTHER" id="PTHR45835">
    <property type="entry name" value="YALI0A06105P"/>
    <property type="match status" value="1"/>
</dbReference>
<accession>A0A9Q3P9H3</accession>
<evidence type="ECO:0000313" key="1">
    <source>
        <dbReference type="EMBL" id="MBW0553070.1"/>
    </source>
</evidence>
<dbReference type="Proteomes" id="UP000765509">
    <property type="component" value="Unassembled WGS sequence"/>
</dbReference>
<dbReference type="InterPro" id="IPR012337">
    <property type="entry name" value="RNaseH-like_sf"/>
</dbReference>
<dbReference type="Gene3D" id="3.30.420.10">
    <property type="entry name" value="Ribonuclease H-like superfamily/Ribonuclease H"/>
    <property type="match status" value="1"/>
</dbReference>
<reference evidence="1" key="1">
    <citation type="submission" date="2021-03" db="EMBL/GenBank/DDBJ databases">
        <title>Draft genome sequence of rust myrtle Austropuccinia psidii MF-1, a brazilian biotype.</title>
        <authorList>
            <person name="Quecine M.C."/>
            <person name="Pachon D.M.R."/>
            <person name="Bonatelli M.L."/>
            <person name="Correr F.H."/>
            <person name="Franceschini L.M."/>
            <person name="Leite T.F."/>
            <person name="Margarido G.R.A."/>
            <person name="Almeida C.A."/>
            <person name="Ferrarezi J.A."/>
            <person name="Labate C.A."/>
        </authorList>
    </citation>
    <scope>NUCLEOTIDE SEQUENCE</scope>
    <source>
        <strain evidence="1">MF-1</strain>
    </source>
</reference>
<evidence type="ECO:0000313" key="2">
    <source>
        <dbReference type="Proteomes" id="UP000765509"/>
    </source>
</evidence>
<gene>
    <name evidence="1" type="ORF">O181_092785</name>
</gene>